<gene>
    <name evidence="3" type="ORF">NQV15_07970</name>
</gene>
<protein>
    <submittedName>
        <fullName evidence="3">Uncharacterized protein</fullName>
    </submittedName>
</protein>
<evidence type="ECO:0000313" key="3">
    <source>
        <dbReference type="EMBL" id="UUP15234.1"/>
    </source>
</evidence>
<keyword evidence="4" id="KW-1185">Reference proteome</keyword>
<sequence>MKRTPVVLVAVAVAGLATAGIVAVVSGDAAGSKPGGTPPAAAIAPEAEPSRQFDRDTLERQAKEQADQTAQAQDALADQVRKRADELGAAASSRPHQLQVTISEQKPYDAYMPGDRPGQCVRASLAPASLVVTDAAATSSTPLADQALPATARLTPGGTCEARMSVEVPRAAMYHLGVAIMGRGIKGPTDPGGTEVQAGVSPQRVVVVG</sequence>
<reference evidence="3 4" key="1">
    <citation type="submission" date="2022-08" db="EMBL/GenBank/DDBJ databases">
        <title>novel species in genus Aeromicrobium.</title>
        <authorList>
            <person name="Ye L."/>
        </authorList>
    </citation>
    <scope>NUCLEOTIDE SEQUENCE [LARGE SCALE GENOMIC DNA]</scope>
    <source>
        <strain evidence="4">zg-Y1379</strain>
    </source>
</reference>
<feature type="compositionally biased region" description="Low complexity" evidence="1">
    <location>
        <begin position="67"/>
        <end position="76"/>
    </location>
</feature>
<feature type="chain" id="PRO_5046958374" evidence="2">
    <location>
        <begin position="20"/>
        <end position="209"/>
    </location>
</feature>
<organism evidence="3 4">
    <name type="scientific">Aeromicrobium wangtongii</name>
    <dbReference type="NCBI Taxonomy" id="2969247"/>
    <lineage>
        <taxon>Bacteria</taxon>
        <taxon>Bacillati</taxon>
        <taxon>Actinomycetota</taxon>
        <taxon>Actinomycetes</taxon>
        <taxon>Propionibacteriales</taxon>
        <taxon>Nocardioidaceae</taxon>
        <taxon>Aeromicrobium</taxon>
    </lineage>
</organism>
<name>A0ABY5MDD5_9ACTN</name>
<dbReference type="EMBL" id="CP102173">
    <property type="protein sequence ID" value="UUP15234.1"/>
    <property type="molecule type" value="Genomic_DNA"/>
</dbReference>
<dbReference type="RefSeq" id="WP_232399288.1">
    <property type="nucleotide sequence ID" value="NZ_CP102173.1"/>
</dbReference>
<dbReference type="Proteomes" id="UP001316184">
    <property type="component" value="Chromosome"/>
</dbReference>
<evidence type="ECO:0000313" key="4">
    <source>
        <dbReference type="Proteomes" id="UP001316184"/>
    </source>
</evidence>
<evidence type="ECO:0000256" key="1">
    <source>
        <dbReference type="SAM" id="MobiDB-lite"/>
    </source>
</evidence>
<accession>A0ABY5MDD5</accession>
<feature type="compositionally biased region" description="Basic and acidic residues" evidence="1">
    <location>
        <begin position="48"/>
        <end position="66"/>
    </location>
</feature>
<feature type="region of interest" description="Disordered" evidence="1">
    <location>
        <begin position="29"/>
        <end position="76"/>
    </location>
</feature>
<proteinExistence type="predicted"/>
<feature type="compositionally biased region" description="Low complexity" evidence="1">
    <location>
        <begin position="38"/>
        <end position="47"/>
    </location>
</feature>
<feature type="signal peptide" evidence="2">
    <location>
        <begin position="1"/>
        <end position="19"/>
    </location>
</feature>
<evidence type="ECO:0000256" key="2">
    <source>
        <dbReference type="SAM" id="SignalP"/>
    </source>
</evidence>
<keyword evidence="2" id="KW-0732">Signal</keyword>